<sequence>MTHKFSQWSSLSAWSIISFTLLTTRQLLSSGYALIPVVYTGWQQGFSSPWVIIAILAVVGLIFVFSVLQWLKFRFKIETDKLNIKHGIVFKKADELPFSKIQNVRLEQPLYFRPMGLYRLVVETAGSKENEAELSALAYKDALTLKKQLMAEHDAHPQQSEHSRTPSQGQHTSKQVKTISRKSLKQLVLFGLYQNNAIWLAVILGPIFGQLDWESMENLQLMQSFMAWYDKHIAVSLMLQFIFAVMALVGFYLLFSLLSIASAVLKYSPYRLSRSGNTLHRTGGIIAKQNDALAIRRIQVIKFYQPLIGRLLKLWTVYFKQVQGHEVEQRGSTNMLVPSMSRGEIALLLPELKGVEASSTQLPKQYQHIHLGWFWRRGLLPLLVPAINTYFLGLNLFTDLLWIGAILLCSGIYLRYRQYGYHLEGNDLWFHSGLLGHSWQLIALAKVQHVSITQSPNQKRSGLANLEIGLASGTVKLPYISIIAAREIAERSLVLIHNDHRNWI</sequence>
<feature type="domain" description="YdbS-like PH" evidence="3">
    <location>
        <begin position="416"/>
        <end position="490"/>
    </location>
</feature>
<protein>
    <submittedName>
        <fullName evidence="4">Membrane-flanked domain</fullName>
    </submittedName>
</protein>
<accession>A8H7Y0</accession>
<dbReference type="AlphaFoldDB" id="A8H7Y0"/>
<evidence type="ECO:0000313" key="5">
    <source>
        <dbReference type="Proteomes" id="UP000002608"/>
    </source>
</evidence>
<evidence type="ECO:0000259" key="3">
    <source>
        <dbReference type="Pfam" id="PF03703"/>
    </source>
</evidence>
<feature type="region of interest" description="Disordered" evidence="1">
    <location>
        <begin position="154"/>
        <end position="177"/>
    </location>
</feature>
<dbReference type="EMBL" id="CP000851">
    <property type="protein sequence ID" value="ABV88667.1"/>
    <property type="molecule type" value="Genomic_DNA"/>
</dbReference>
<dbReference type="Pfam" id="PF03703">
    <property type="entry name" value="bPH_2"/>
    <property type="match status" value="2"/>
</dbReference>
<evidence type="ECO:0000313" key="4">
    <source>
        <dbReference type="EMBL" id="ABV88667.1"/>
    </source>
</evidence>
<dbReference type="HOGENOM" id="CLU_024617_3_0_6"/>
<dbReference type="KEGG" id="spl:Spea_3352"/>
<feature type="transmembrane region" description="Helical" evidence="2">
    <location>
        <begin position="400"/>
        <end position="416"/>
    </location>
</feature>
<evidence type="ECO:0000256" key="2">
    <source>
        <dbReference type="SAM" id="Phobius"/>
    </source>
</evidence>
<keyword evidence="2" id="KW-0812">Transmembrane</keyword>
<gene>
    <name evidence="4" type="ordered locus">Spea_3352</name>
</gene>
<proteinExistence type="predicted"/>
<dbReference type="Proteomes" id="UP000002608">
    <property type="component" value="Chromosome"/>
</dbReference>
<dbReference type="PANTHER" id="PTHR34473">
    <property type="entry name" value="UPF0699 TRANSMEMBRANE PROTEIN YDBS"/>
    <property type="match status" value="1"/>
</dbReference>
<reference evidence="4 5" key="1">
    <citation type="submission" date="2007-10" db="EMBL/GenBank/DDBJ databases">
        <title>Complete sequence of Shewanella pealeana ATCC 700345.</title>
        <authorList>
            <consortium name="US DOE Joint Genome Institute"/>
            <person name="Copeland A."/>
            <person name="Lucas S."/>
            <person name="Lapidus A."/>
            <person name="Barry K."/>
            <person name="Glavina del Rio T."/>
            <person name="Dalin E."/>
            <person name="Tice H."/>
            <person name="Pitluck S."/>
            <person name="Chertkov O."/>
            <person name="Brettin T."/>
            <person name="Bruce D."/>
            <person name="Detter J.C."/>
            <person name="Han C."/>
            <person name="Schmutz J."/>
            <person name="Larimer F."/>
            <person name="Land M."/>
            <person name="Hauser L."/>
            <person name="Kyrpides N."/>
            <person name="Kim E."/>
            <person name="Zhao J.-S.Z."/>
            <person name="Manno D."/>
            <person name="Hawari J."/>
            <person name="Richardson P."/>
        </authorList>
    </citation>
    <scope>NUCLEOTIDE SEQUENCE [LARGE SCALE GENOMIC DNA]</scope>
    <source>
        <strain evidence="5">ATCC 700345 / ANG-SQ1</strain>
    </source>
</reference>
<evidence type="ECO:0000256" key="1">
    <source>
        <dbReference type="SAM" id="MobiDB-lite"/>
    </source>
</evidence>
<keyword evidence="2" id="KW-0472">Membrane</keyword>
<organism evidence="4 5">
    <name type="scientific">Shewanella pealeana (strain ATCC 700345 / ANG-SQ1)</name>
    <dbReference type="NCBI Taxonomy" id="398579"/>
    <lineage>
        <taxon>Bacteria</taxon>
        <taxon>Pseudomonadati</taxon>
        <taxon>Pseudomonadota</taxon>
        <taxon>Gammaproteobacteria</taxon>
        <taxon>Alteromonadales</taxon>
        <taxon>Shewanellaceae</taxon>
        <taxon>Shewanella</taxon>
    </lineage>
</organism>
<dbReference type="OrthoDB" id="155986at2"/>
<feature type="transmembrane region" description="Helical" evidence="2">
    <location>
        <begin position="187"/>
        <end position="213"/>
    </location>
</feature>
<dbReference type="PANTHER" id="PTHR34473:SF2">
    <property type="entry name" value="UPF0699 TRANSMEMBRANE PROTEIN YDBT"/>
    <property type="match status" value="1"/>
</dbReference>
<dbReference type="PIRSF" id="PIRSF026631">
    <property type="entry name" value="UCP026631"/>
    <property type="match status" value="1"/>
</dbReference>
<keyword evidence="2" id="KW-1133">Transmembrane helix</keyword>
<feature type="compositionally biased region" description="Basic and acidic residues" evidence="1">
    <location>
        <begin position="154"/>
        <end position="164"/>
    </location>
</feature>
<name>A8H7Y0_SHEPA</name>
<dbReference type="InterPro" id="IPR014529">
    <property type="entry name" value="UCP026631"/>
</dbReference>
<keyword evidence="5" id="KW-1185">Reference proteome</keyword>
<dbReference type="InterPro" id="IPR005182">
    <property type="entry name" value="YdbS-like_PH"/>
</dbReference>
<dbReference type="eggNOG" id="COG3428">
    <property type="taxonomic scope" value="Bacteria"/>
</dbReference>
<feature type="compositionally biased region" description="Polar residues" evidence="1">
    <location>
        <begin position="165"/>
        <end position="177"/>
    </location>
</feature>
<dbReference type="STRING" id="398579.Spea_3352"/>
<feature type="transmembrane region" description="Helical" evidence="2">
    <location>
        <begin position="233"/>
        <end position="265"/>
    </location>
</feature>
<feature type="transmembrane region" description="Helical" evidence="2">
    <location>
        <begin position="50"/>
        <end position="71"/>
    </location>
</feature>
<dbReference type="RefSeq" id="WP_012156566.1">
    <property type="nucleotide sequence ID" value="NC_009901.1"/>
</dbReference>
<feature type="domain" description="YdbS-like PH" evidence="3">
    <location>
        <begin position="70"/>
        <end position="149"/>
    </location>
</feature>